<comment type="caution">
    <text evidence="1">The sequence shown here is derived from an EMBL/GenBank/DDBJ whole genome shotgun (WGS) entry which is preliminary data.</text>
</comment>
<protein>
    <submittedName>
        <fullName evidence="1">Uncharacterized protein</fullName>
    </submittedName>
</protein>
<proteinExistence type="predicted"/>
<reference evidence="1 2" key="2">
    <citation type="submission" date="2007-06" db="EMBL/GenBank/DDBJ databases">
        <title>Draft genome sequence of Pseudoflavonifractor capillosus ATCC 29799.</title>
        <authorList>
            <person name="Sudarsanam P."/>
            <person name="Ley R."/>
            <person name="Guruge J."/>
            <person name="Turnbaugh P.J."/>
            <person name="Mahowald M."/>
            <person name="Liep D."/>
            <person name="Gordon J."/>
        </authorList>
    </citation>
    <scope>NUCLEOTIDE SEQUENCE [LARGE SCALE GENOMIC DNA]</scope>
    <source>
        <strain evidence="1 2">ATCC 29799</strain>
    </source>
</reference>
<dbReference type="AlphaFoldDB" id="A6NZH3"/>
<dbReference type="STRING" id="411467.BACCAP_03624"/>
<evidence type="ECO:0000313" key="1">
    <source>
        <dbReference type="EMBL" id="EDM98822.1"/>
    </source>
</evidence>
<organism evidence="1 2">
    <name type="scientific">Pseudoflavonifractor capillosus ATCC 29799</name>
    <dbReference type="NCBI Taxonomy" id="411467"/>
    <lineage>
        <taxon>Bacteria</taxon>
        <taxon>Bacillati</taxon>
        <taxon>Bacillota</taxon>
        <taxon>Clostridia</taxon>
        <taxon>Eubacteriales</taxon>
        <taxon>Oscillospiraceae</taxon>
        <taxon>Pseudoflavonifractor</taxon>
    </lineage>
</organism>
<accession>A6NZH3</accession>
<keyword evidence="2" id="KW-1185">Reference proteome</keyword>
<gene>
    <name evidence="1" type="ORF">BACCAP_03624</name>
</gene>
<evidence type="ECO:0000313" key="2">
    <source>
        <dbReference type="Proteomes" id="UP000003639"/>
    </source>
</evidence>
<dbReference type="Proteomes" id="UP000003639">
    <property type="component" value="Unassembled WGS sequence"/>
</dbReference>
<reference evidence="1 2" key="1">
    <citation type="submission" date="2007-04" db="EMBL/GenBank/DDBJ databases">
        <authorList>
            <person name="Fulton L."/>
            <person name="Clifton S."/>
            <person name="Fulton B."/>
            <person name="Xu J."/>
            <person name="Minx P."/>
            <person name="Pepin K.H."/>
            <person name="Johnson M."/>
            <person name="Thiruvilangam P."/>
            <person name="Bhonagiri V."/>
            <person name="Nash W.E."/>
            <person name="Mardis E.R."/>
            <person name="Wilson R.K."/>
        </authorList>
    </citation>
    <scope>NUCLEOTIDE SEQUENCE [LARGE SCALE GENOMIC DNA]</scope>
    <source>
        <strain evidence="1 2">ATCC 29799</strain>
    </source>
</reference>
<name>A6NZH3_9FIRM</name>
<sequence>MIRKILLLSQGTVGEFFLYKQINLGKGLTIISNTDIIQ</sequence>
<dbReference type="EMBL" id="AAXG02000032">
    <property type="protein sequence ID" value="EDM98822.1"/>
    <property type="molecule type" value="Genomic_DNA"/>
</dbReference>